<evidence type="ECO:0000256" key="7">
    <source>
        <dbReference type="ARBA" id="ARBA00022932"/>
    </source>
</evidence>
<evidence type="ECO:0000313" key="11">
    <source>
        <dbReference type="Proteomes" id="UP001500037"/>
    </source>
</evidence>
<dbReference type="Gene3D" id="3.10.150.10">
    <property type="entry name" value="DNA Polymerase III, subunit A, domain 2"/>
    <property type="match status" value="2"/>
</dbReference>
<dbReference type="Gene3D" id="1.10.1660.10">
    <property type="match status" value="1"/>
</dbReference>
<dbReference type="SMART" id="SM00422">
    <property type="entry name" value="HTH_MERR"/>
    <property type="match status" value="1"/>
</dbReference>
<keyword evidence="5" id="KW-0548">Nucleotidyltransferase</keyword>
<dbReference type="InterPro" id="IPR009061">
    <property type="entry name" value="DNA-bd_dom_put_sf"/>
</dbReference>
<dbReference type="PROSITE" id="PS00552">
    <property type="entry name" value="HTH_MERR_1"/>
    <property type="match status" value="1"/>
</dbReference>
<organism evidence="10 11">
    <name type="scientific">Kitasatospora nipponensis</name>
    <dbReference type="NCBI Taxonomy" id="258049"/>
    <lineage>
        <taxon>Bacteria</taxon>
        <taxon>Bacillati</taxon>
        <taxon>Actinomycetota</taxon>
        <taxon>Actinomycetes</taxon>
        <taxon>Kitasatosporales</taxon>
        <taxon>Streptomycetaceae</taxon>
        <taxon>Kitasatospora</taxon>
    </lineage>
</organism>
<dbReference type="PANTHER" id="PTHR30478:SF0">
    <property type="entry name" value="BETA SLIDING CLAMP"/>
    <property type="match status" value="1"/>
</dbReference>
<evidence type="ECO:0000256" key="5">
    <source>
        <dbReference type="ARBA" id="ARBA00022695"/>
    </source>
</evidence>
<protein>
    <submittedName>
        <fullName evidence="10">MerR family DNA-binding transcriptional regulator</fullName>
    </submittedName>
</protein>
<comment type="caution">
    <text evidence="10">The sequence shown here is derived from an EMBL/GenBank/DDBJ whole genome shotgun (WGS) entry which is preliminary data.</text>
</comment>
<dbReference type="EMBL" id="BAAALF010000012">
    <property type="protein sequence ID" value="GAA1223586.1"/>
    <property type="molecule type" value="Genomic_DNA"/>
</dbReference>
<dbReference type="SMART" id="SM00480">
    <property type="entry name" value="POL3Bc"/>
    <property type="match status" value="1"/>
</dbReference>
<dbReference type="PROSITE" id="PS50937">
    <property type="entry name" value="HTH_MERR_2"/>
    <property type="match status" value="1"/>
</dbReference>
<evidence type="ECO:0000313" key="10">
    <source>
        <dbReference type="EMBL" id="GAA1223586.1"/>
    </source>
</evidence>
<keyword evidence="8 10" id="KW-0238">DNA-binding</keyword>
<sequence>MRSIGQLAQESGLTVSALRFYDGAGVFGPAWVDPQTGYRWYAPEQLADARLVCRLRRVGLPLAEIRLVLTAAGDAAVAGRVLDAHLRRLEDGLADARRELSAVRVLLDQREHLMTSSTDSARNAAPTAVRLRVHRAGLAAALAAVRFAVSADPAFPMLGGVLFDLPGELLRLVATDRHRLAVAQTPLLARTAEGTAVVAGDDRPELGFLVPTALADAIGALAAGGGGDADGGGDELLTLTVEGGRLSAEVGGRRAEGHCLELDFPDYRRLVELAPTHRVETTADALRRAVTDGATRSTAPTTTEAGDGSGPAAEVTVLAVSDDGALRVLERADEVLPDGEPYLRVAVNREFLLEALDAGAPGQLVLELGGPISPLAIRPAAHEQGAFSLLMPVRLS</sequence>
<evidence type="ECO:0000256" key="6">
    <source>
        <dbReference type="ARBA" id="ARBA00022705"/>
    </source>
</evidence>
<name>A0ABN1VUF6_9ACTN</name>
<evidence type="ECO:0000256" key="3">
    <source>
        <dbReference type="ARBA" id="ARBA00022490"/>
    </source>
</evidence>
<keyword evidence="11" id="KW-1185">Reference proteome</keyword>
<dbReference type="InterPro" id="IPR022637">
    <property type="entry name" value="DNA_polIII_beta_cen"/>
</dbReference>
<keyword evidence="4" id="KW-0808">Transferase</keyword>
<dbReference type="RefSeq" id="WP_344440112.1">
    <property type="nucleotide sequence ID" value="NZ_BAAALF010000012.1"/>
</dbReference>
<dbReference type="CDD" id="cd01107">
    <property type="entry name" value="HTH_BmrR"/>
    <property type="match status" value="1"/>
</dbReference>
<evidence type="ECO:0000256" key="1">
    <source>
        <dbReference type="ARBA" id="ARBA00004496"/>
    </source>
</evidence>
<keyword evidence="6" id="KW-0235">DNA replication</keyword>
<dbReference type="Proteomes" id="UP001500037">
    <property type="component" value="Unassembled WGS sequence"/>
</dbReference>
<reference evidence="10 11" key="1">
    <citation type="journal article" date="2019" name="Int. J. Syst. Evol. Microbiol.">
        <title>The Global Catalogue of Microorganisms (GCM) 10K type strain sequencing project: providing services to taxonomists for standard genome sequencing and annotation.</title>
        <authorList>
            <consortium name="The Broad Institute Genomics Platform"/>
            <consortium name="The Broad Institute Genome Sequencing Center for Infectious Disease"/>
            <person name="Wu L."/>
            <person name="Ma J."/>
        </authorList>
    </citation>
    <scope>NUCLEOTIDE SEQUENCE [LARGE SCALE GENOMIC DNA]</scope>
    <source>
        <strain evidence="10 11">JCM 13004</strain>
    </source>
</reference>
<dbReference type="InterPro" id="IPR046938">
    <property type="entry name" value="DNA_clamp_sf"/>
</dbReference>
<evidence type="ECO:0000259" key="9">
    <source>
        <dbReference type="PROSITE" id="PS50937"/>
    </source>
</evidence>
<keyword evidence="3" id="KW-0963">Cytoplasm</keyword>
<dbReference type="SUPFAM" id="SSF46955">
    <property type="entry name" value="Putative DNA-binding domain"/>
    <property type="match status" value="1"/>
</dbReference>
<evidence type="ECO:0000256" key="4">
    <source>
        <dbReference type="ARBA" id="ARBA00022679"/>
    </source>
</evidence>
<evidence type="ECO:0000256" key="2">
    <source>
        <dbReference type="ARBA" id="ARBA00010752"/>
    </source>
</evidence>
<dbReference type="Pfam" id="PF13411">
    <property type="entry name" value="MerR_1"/>
    <property type="match status" value="1"/>
</dbReference>
<dbReference type="InterPro" id="IPR000551">
    <property type="entry name" value="MerR-type_HTH_dom"/>
</dbReference>
<comment type="subcellular location">
    <subcellularLocation>
        <location evidence="1">Cytoplasm</location>
    </subcellularLocation>
</comment>
<dbReference type="GO" id="GO:0003677">
    <property type="term" value="F:DNA binding"/>
    <property type="evidence" value="ECO:0007669"/>
    <property type="project" value="UniProtKB-KW"/>
</dbReference>
<keyword evidence="7" id="KW-0239">DNA-directed DNA polymerase</keyword>
<gene>
    <name evidence="10" type="ORF">GCM10009665_12340</name>
</gene>
<accession>A0ABN1VUF6</accession>
<comment type="similarity">
    <text evidence="2">Belongs to the beta sliding clamp family.</text>
</comment>
<evidence type="ECO:0000256" key="8">
    <source>
        <dbReference type="ARBA" id="ARBA00023125"/>
    </source>
</evidence>
<feature type="domain" description="HTH merR-type" evidence="9">
    <location>
        <begin position="1"/>
        <end position="71"/>
    </location>
</feature>
<dbReference type="SUPFAM" id="SSF55979">
    <property type="entry name" value="DNA clamp"/>
    <property type="match status" value="2"/>
</dbReference>
<dbReference type="PANTHER" id="PTHR30478">
    <property type="entry name" value="DNA POLYMERASE III SUBUNIT BETA"/>
    <property type="match status" value="1"/>
</dbReference>
<proteinExistence type="inferred from homology"/>
<dbReference type="Pfam" id="PF02767">
    <property type="entry name" value="DNA_pol3_beta_2"/>
    <property type="match status" value="1"/>
</dbReference>
<dbReference type="InterPro" id="IPR001001">
    <property type="entry name" value="DNA_polIII_beta"/>
</dbReference>